<feature type="transmembrane region" description="Helical" evidence="11">
    <location>
        <begin position="7"/>
        <end position="29"/>
    </location>
</feature>
<evidence type="ECO:0000256" key="9">
    <source>
        <dbReference type="ARBA" id="ARBA00047816"/>
    </source>
</evidence>
<evidence type="ECO:0000256" key="10">
    <source>
        <dbReference type="PIRNR" id="PIRNR017385"/>
    </source>
</evidence>
<dbReference type="GO" id="GO:0004129">
    <property type="term" value="F:cytochrome-c oxidase activity"/>
    <property type="evidence" value="ECO:0007669"/>
    <property type="project" value="UniProtKB-EC"/>
</dbReference>
<protein>
    <recommendedName>
        <fullName evidence="10">Cytochrome c oxidase polypeptide 4</fullName>
        <ecNumber evidence="10">7.1.1.9</ecNumber>
    </recommendedName>
    <alternativeName>
        <fullName evidence="10">Cytochrome aa3 subunit 4</fullName>
    </alternativeName>
    <alternativeName>
        <fullName evidence="10">Cytochrome c oxidase polypeptide IV</fullName>
    </alternativeName>
</protein>
<evidence type="ECO:0000256" key="8">
    <source>
        <dbReference type="ARBA" id="ARBA00023136"/>
    </source>
</evidence>
<dbReference type="EMBL" id="RKMH01000005">
    <property type="protein sequence ID" value="RPA63421.1"/>
    <property type="molecule type" value="Genomic_DNA"/>
</dbReference>
<dbReference type="Proteomes" id="UP000267536">
    <property type="component" value="Unassembled WGS sequence"/>
</dbReference>
<dbReference type="GO" id="GO:0005886">
    <property type="term" value="C:plasma membrane"/>
    <property type="evidence" value="ECO:0007669"/>
    <property type="project" value="UniProtKB-SubCell"/>
</dbReference>
<evidence type="ECO:0000256" key="3">
    <source>
        <dbReference type="ARBA" id="ARBA00006870"/>
    </source>
</evidence>
<feature type="transmembrane region" description="Helical" evidence="11">
    <location>
        <begin position="114"/>
        <end position="133"/>
    </location>
</feature>
<accession>A0A3N4GWG5</accession>
<evidence type="ECO:0000256" key="1">
    <source>
        <dbReference type="ARBA" id="ARBA00002536"/>
    </source>
</evidence>
<evidence type="ECO:0000256" key="4">
    <source>
        <dbReference type="ARBA" id="ARBA00022475"/>
    </source>
</evidence>
<name>A0A3N4GWG5_9ACTN</name>
<dbReference type="GO" id="GO:0022900">
    <property type="term" value="P:electron transport chain"/>
    <property type="evidence" value="ECO:0007669"/>
    <property type="project" value="InterPro"/>
</dbReference>
<dbReference type="AlphaFoldDB" id="A0A3N4GWG5"/>
<keyword evidence="4 10" id="KW-1003">Cell membrane</keyword>
<dbReference type="RefSeq" id="WP_123927802.1">
    <property type="nucleotide sequence ID" value="NZ_JBPSDP010000001.1"/>
</dbReference>
<dbReference type="OrthoDB" id="5244617at2"/>
<sequence length="138" mass="15196">MKIEARLFELLTAFFFLAGVIYTLCTAFTSHGVEWVGVVGMYFSAGLTLIAGTYFRFVARRVEIRPEDYEDADIEDGAGELGFFSPHSWWPIMLAAAAAMFAIGFATGNIWFCIFAAACIISAAAGMVFEYHVGPEKH</sequence>
<reference evidence="12 13" key="1">
    <citation type="submission" date="2018-11" db="EMBL/GenBank/DDBJ databases">
        <title>Draft genome sequence of Gordonia sp. RS15-1S isolated from rice stems.</title>
        <authorList>
            <person name="Muangham S."/>
        </authorList>
    </citation>
    <scope>NUCLEOTIDE SEQUENCE [LARGE SCALE GENOMIC DNA]</scope>
    <source>
        <strain evidence="12 13">RS15-1S</strain>
    </source>
</reference>
<evidence type="ECO:0000256" key="2">
    <source>
        <dbReference type="ARBA" id="ARBA00004651"/>
    </source>
</evidence>
<keyword evidence="7 11" id="KW-1133">Transmembrane helix</keyword>
<evidence type="ECO:0000256" key="6">
    <source>
        <dbReference type="ARBA" id="ARBA00022967"/>
    </source>
</evidence>
<gene>
    <name evidence="12" type="ORF">EF294_07910</name>
</gene>
<evidence type="ECO:0000256" key="11">
    <source>
        <dbReference type="SAM" id="Phobius"/>
    </source>
</evidence>
<keyword evidence="5 11" id="KW-0812">Transmembrane</keyword>
<keyword evidence="13" id="KW-1185">Reference proteome</keyword>
<evidence type="ECO:0000256" key="5">
    <source>
        <dbReference type="ARBA" id="ARBA00022692"/>
    </source>
</evidence>
<evidence type="ECO:0000256" key="7">
    <source>
        <dbReference type="ARBA" id="ARBA00022989"/>
    </source>
</evidence>
<dbReference type="PIRSF" id="PIRSF017385">
    <property type="entry name" value="CtaF"/>
    <property type="match status" value="1"/>
</dbReference>
<comment type="function">
    <text evidence="1 10">Part of cytochrome c oxidase, its function is unknown.</text>
</comment>
<organism evidence="12 13">
    <name type="scientific">Gordonia oryzae</name>
    <dbReference type="NCBI Taxonomy" id="2487349"/>
    <lineage>
        <taxon>Bacteria</taxon>
        <taxon>Bacillati</taxon>
        <taxon>Actinomycetota</taxon>
        <taxon>Actinomycetes</taxon>
        <taxon>Mycobacteriales</taxon>
        <taxon>Gordoniaceae</taxon>
        <taxon>Gordonia</taxon>
    </lineage>
</organism>
<evidence type="ECO:0000313" key="12">
    <source>
        <dbReference type="EMBL" id="RPA63421.1"/>
    </source>
</evidence>
<dbReference type="Pfam" id="PF12270">
    <property type="entry name" value="Cyt_c_ox_IV"/>
    <property type="match status" value="1"/>
</dbReference>
<proteinExistence type="inferred from homology"/>
<keyword evidence="6 10" id="KW-1278">Translocase</keyword>
<feature type="transmembrane region" description="Helical" evidence="11">
    <location>
        <begin position="35"/>
        <end position="55"/>
    </location>
</feature>
<comment type="similarity">
    <text evidence="3 10">Belongs to the cytochrome c oxidase bacterial subunit CtaF family.</text>
</comment>
<comment type="catalytic activity">
    <reaction evidence="9 10">
        <text>4 Fe(II)-[cytochrome c] + O2 + 8 H(+)(in) = 4 Fe(III)-[cytochrome c] + 2 H2O + 4 H(+)(out)</text>
        <dbReference type="Rhea" id="RHEA:11436"/>
        <dbReference type="Rhea" id="RHEA-COMP:10350"/>
        <dbReference type="Rhea" id="RHEA-COMP:14399"/>
        <dbReference type="ChEBI" id="CHEBI:15377"/>
        <dbReference type="ChEBI" id="CHEBI:15378"/>
        <dbReference type="ChEBI" id="CHEBI:15379"/>
        <dbReference type="ChEBI" id="CHEBI:29033"/>
        <dbReference type="ChEBI" id="CHEBI:29034"/>
        <dbReference type="EC" id="7.1.1.9"/>
    </reaction>
</comment>
<keyword evidence="8 10" id="KW-0472">Membrane</keyword>
<evidence type="ECO:0000313" key="13">
    <source>
        <dbReference type="Proteomes" id="UP000267536"/>
    </source>
</evidence>
<comment type="caution">
    <text evidence="12">The sequence shown here is derived from an EMBL/GenBank/DDBJ whole genome shotgun (WGS) entry which is preliminary data.</text>
</comment>
<dbReference type="InterPro" id="IPR021050">
    <property type="entry name" value="Cyt_c_oxidase_su4_actinobac"/>
</dbReference>
<comment type="subunit">
    <text evidence="10">Associates with subunits I, II and III to form cytochrome c oxidase.</text>
</comment>
<comment type="subcellular location">
    <subcellularLocation>
        <location evidence="2">Cell membrane</location>
        <topology evidence="2">Multi-pass membrane protein</topology>
    </subcellularLocation>
</comment>
<dbReference type="EC" id="7.1.1.9" evidence="10"/>